<protein>
    <submittedName>
        <fullName evidence="1">Uncharacterized protein</fullName>
    </submittedName>
</protein>
<dbReference type="AlphaFoldDB" id="A0A067TRJ0"/>
<dbReference type="HOGENOM" id="CLU_167729_0_0_1"/>
<gene>
    <name evidence="1" type="ORF">GALMADRAFT_239623</name>
</gene>
<evidence type="ECO:0000313" key="1">
    <source>
        <dbReference type="EMBL" id="KDR81583.1"/>
    </source>
</evidence>
<name>A0A067TRJ0_GALM3</name>
<dbReference type="EMBL" id="KL142370">
    <property type="protein sequence ID" value="KDR81583.1"/>
    <property type="molecule type" value="Genomic_DNA"/>
</dbReference>
<dbReference type="Proteomes" id="UP000027222">
    <property type="component" value="Unassembled WGS sequence"/>
</dbReference>
<organism evidence="1 2">
    <name type="scientific">Galerina marginata (strain CBS 339.88)</name>
    <dbReference type="NCBI Taxonomy" id="685588"/>
    <lineage>
        <taxon>Eukaryota</taxon>
        <taxon>Fungi</taxon>
        <taxon>Dikarya</taxon>
        <taxon>Basidiomycota</taxon>
        <taxon>Agaricomycotina</taxon>
        <taxon>Agaricomycetes</taxon>
        <taxon>Agaricomycetidae</taxon>
        <taxon>Agaricales</taxon>
        <taxon>Agaricineae</taxon>
        <taxon>Strophariaceae</taxon>
        <taxon>Galerina</taxon>
    </lineage>
</organism>
<proteinExistence type="predicted"/>
<sequence length="90" mass="10828">MCRWRQIQDTYAHCGHVYRLPDEMVYCPDRDCKFSPYHPTDCGPNCTTTCWQYRRFPEQIDRRLDRLCPSCQQAQSAAQAQKAQQQQRRR</sequence>
<dbReference type="OrthoDB" id="2748942at2759"/>
<keyword evidence="2" id="KW-1185">Reference proteome</keyword>
<evidence type="ECO:0000313" key="2">
    <source>
        <dbReference type="Proteomes" id="UP000027222"/>
    </source>
</evidence>
<reference evidence="2" key="1">
    <citation type="journal article" date="2014" name="Proc. Natl. Acad. Sci. U.S.A.">
        <title>Extensive sampling of basidiomycete genomes demonstrates inadequacy of the white-rot/brown-rot paradigm for wood decay fungi.</title>
        <authorList>
            <person name="Riley R."/>
            <person name="Salamov A.A."/>
            <person name="Brown D.W."/>
            <person name="Nagy L.G."/>
            <person name="Floudas D."/>
            <person name="Held B.W."/>
            <person name="Levasseur A."/>
            <person name="Lombard V."/>
            <person name="Morin E."/>
            <person name="Otillar R."/>
            <person name="Lindquist E.A."/>
            <person name="Sun H."/>
            <person name="LaButti K.M."/>
            <person name="Schmutz J."/>
            <person name="Jabbour D."/>
            <person name="Luo H."/>
            <person name="Baker S.E."/>
            <person name="Pisabarro A.G."/>
            <person name="Walton J.D."/>
            <person name="Blanchette R.A."/>
            <person name="Henrissat B."/>
            <person name="Martin F."/>
            <person name="Cullen D."/>
            <person name="Hibbett D.S."/>
            <person name="Grigoriev I.V."/>
        </authorList>
    </citation>
    <scope>NUCLEOTIDE SEQUENCE [LARGE SCALE GENOMIC DNA]</scope>
    <source>
        <strain evidence="2">CBS 339.88</strain>
    </source>
</reference>
<accession>A0A067TRJ0</accession>